<feature type="compositionally biased region" description="Low complexity" evidence="1">
    <location>
        <begin position="1931"/>
        <end position="1951"/>
    </location>
</feature>
<feature type="region of interest" description="Disordered" evidence="1">
    <location>
        <begin position="317"/>
        <end position="372"/>
    </location>
</feature>
<feature type="compositionally biased region" description="Low complexity" evidence="1">
    <location>
        <begin position="1046"/>
        <end position="1062"/>
    </location>
</feature>
<feature type="transmembrane region" description="Helical" evidence="2">
    <location>
        <begin position="1537"/>
        <end position="1557"/>
    </location>
</feature>
<keyword evidence="2" id="KW-0472">Membrane</keyword>
<feature type="region of interest" description="Disordered" evidence="1">
    <location>
        <begin position="233"/>
        <end position="275"/>
    </location>
</feature>
<feature type="region of interest" description="Disordered" evidence="1">
    <location>
        <begin position="1649"/>
        <end position="1896"/>
    </location>
</feature>
<feature type="region of interest" description="Disordered" evidence="1">
    <location>
        <begin position="622"/>
        <end position="646"/>
    </location>
</feature>
<feature type="transmembrane region" description="Helical" evidence="2">
    <location>
        <begin position="878"/>
        <end position="896"/>
    </location>
</feature>
<feature type="transmembrane region" description="Helical" evidence="2">
    <location>
        <begin position="908"/>
        <end position="930"/>
    </location>
</feature>
<organism evidence="3">
    <name type="scientific">Chromera velia CCMP2878</name>
    <dbReference type="NCBI Taxonomy" id="1169474"/>
    <lineage>
        <taxon>Eukaryota</taxon>
        <taxon>Sar</taxon>
        <taxon>Alveolata</taxon>
        <taxon>Colpodellida</taxon>
        <taxon>Chromeraceae</taxon>
        <taxon>Chromera</taxon>
    </lineage>
</organism>
<proteinExistence type="predicted"/>
<feature type="region of interest" description="Disordered" evidence="1">
    <location>
        <begin position="1021"/>
        <end position="1062"/>
    </location>
</feature>
<evidence type="ECO:0000256" key="1">
    <source>
        <dbReference type="SAM" id="MobiDB-lite"/>
    </source>
</evidence>
<feature type="compositionally biased region" description="Gly residues" evidence="1">
    <location>
        <begin position="1027"/>
        <end position="1045"/>
    </location>
</feature>
<feature type="compositionally biased region" description="Acidic residues" evidence="1">
    <location>
        <begin position="181"/>
        <end position="191"/>
    </location>
</feature>
<feature type="region of interest" description="Disordered" evidence="1">
    <location>
        <begin position="13"/>
        <end position="54"/>
    </location>
</feature>
<feature type="compositionally biased region" description="Basic and acidic residues" evidence="1">
    <location>
        <begin position="334"/>
        <end position="359"/>
    </location>
</feature>
<dbReference type="VEuPathDB" id="CryptoDB:Cvel_8016"/>
<protein>
    <submittedName>
        <fullName evidence="3">Uncharacterized protein</fullName>
    </submittedName>
</protein>
<gene>
    <name evidence="3" type="ORF">Cvel_8016</name>
</gene>
<feature type="region of interest" description="Disordered" evidence="1">
    <location>
        <begin position="1912"/>
        <end position="1963"/>
    </location>
</feature>
<feature type="compositionally biased region" description="Acidic residues" evidence="1">
    <location>
        <begin position="1306"/>
        <end position="1316"/>
    </location>
</feature>
<feature type="compositionally biased region" description="Low complexity" evidence="1">
    <location>
        <begin position="1768"/>
        <end position="1781"/>
    </location>
</feature>
<feature type="transmembrane region" description="Helical" evidence="2">
    <location>
        <begin position="2030"/>
        <end position="2052"/>
    </location>
</feature>
<feature type="region of interest" description="Disordered" evidence="1">
    <location>
        <begin position="1144"/>
        <end position="1164"/>
    </location>
</feature>
<feature type="compositionally biased region" description="Basic and acidic residues" evidence="1">
    <location>
        <begin position="633"/>
        <end position="645"/>
    </location>
</feature>
<keyword evidence="2" id="KW-1133">Transmembrane helix</keyword>
<feature type="transmembrane region" description="Helical" evidence="2">
    <location>
        <begin position="1989"/>
        <end position="2010"/>
    </location>
</feature>
<keyword evidence="2" id="KW-0812">Transmembrane</keyword>
<feature type="region of interest" description="Disordered" evidence="1">
    <location>
        <begin position="1484"/>
        <end position="1508"/>
    </location>
</feature>
<feature type="transmembrane region" description="Helical" evidence="2">
    <location>
        <begin position="96"/>
        <end position="117"/>
    </location>
</feature>
<feature type="transmembrane region" description="Helical" evidence="2">
    <location>
        <begin position="736"/>
        <end position="758"/>
    </location>
</feature>
<feature type="region of interest" description="Disordered" evidence="1">
    <location>
        <begin position="126"/>
        <end position="207"/>
    </location>
</feature>
<evidence type="ECO:0000313" key="3">
    <source>
        <dbReference type="EMBL" id="CEM46730.1"/>
    </source>
</evidence>
<feature type="compositionally biased region" description="Basic and acidic residues" evidence="1">
    <location>
        <begin position="26"/>
        <end position="48"/>
    </location>
</feature>
<feature type="compositionally biased region" description="Low complexity" evidence="1">
    <location>
        <begin position="1672"/>
        <end position="1682"/>
    </location>
</feature>
<feature type="compositionally biased region" description="Polar residues" evidence="1">
    <location>
        <begin position="1438"/>
        <end position="1450"/>
    </location>
</feature>
<dbReference type="EMBL" id="CDMZ01003537">
    <property type="protein sequence ID" value="CEM46730.1"/>
    <property type="molecule type" value="Genomic_DNA"/>
</dbReference>
<reference evidence="3" key="1">
    <citation type="submission" date="2014-11" db="EMBL/GenBank/DDBJ databases">
        <authorList>
            <person name="Otto D Thomas"/>
            <person name="Naeem Raeece"/>
        </authorList>
    </citation>
    <scope>NUCLEOTIDE SEQUENCE</scope>
</reference>
<feature type="compositionally biased region" description="Basic and acidic residues" evidence="1">
    <location>
        <begin position="133"/>
        <end position="155"/>
    </location>
</feature>
<feature type="compositionally biased region" description="Acidic residues" evidence="1">
    <location>
        <begin position="1364"/>
        <end position="1375"/>
    </location>
</feature>
<evidence type="ECO:0000256" key="2">
    <source>
        <dbReference type="SAM" id="Phobius"/>
    </source>
</evidence>
<accession>A0A0G4HR06</accession>
<feature type="compositionally biased region" description="Basic and acidic residues" evidence="1">
    <location>
        <begin position="1260"/>
        <end position="1270"/>
    </location>
</feature>
<feature type="region of interest" description="Disordered" evidence="1">
    <location>
        <begin position="1258"/>
        <end position="1463"/>
    </location>
</feature>
<feature type="compositionally biased region" description="Basic and acidic residues" evidence="1">
    <location>
        <begin position="1487"/>
        <end position="1499"/>
    </location>
</feature>
<name>A0A0G4HR06_9ALVE</name>
<feature type="transmembrane region" description="Helical" evidence="2">
    <location>
        <begin position="778"/>
        <end position="797"/>
    </location>
</feature>
<feature type="compositionally biased region" description="Low complexity" evidence="1">
    <location>
        <begin position="1731"/>
        <end position="1747"/>
    </location>
</feature>
<feature type="region of interest" description="Disordered" evidence="1">
    <location>
        <begin position="1180"/>
        <end position="1226"/>
    </location>
</feature>
<sequence>MLSQSATAKKLVAALKETGRGNRGGGGEKVKNAPEEPKEKEKEKEKSEAGGALAVSRASSATVIEKERVPERLYLKKEKPAFSTENEKWFLRLCRYVFFVTLFEMLAVVFALFLVRFPNINRIKKREEEEEEELRKQEEEAERRQNEEEEKKGAEGEAESEGLKLQASASLLEAPPRSEAEGGDGEEDAEDFESRKGGMMSPPASAITVPRRIREGLGREKVSVREAMEAVEAVIDDPDVKGPGTPVGRGPGPVPPSPWGGGTVSSFPNAPWSARTARRRISLSGTSAIGTPAGHRKSVVQIGVDLILGGTAEERRKSIKPLDGQRNLLEDEEGAKGNRGREGEEGLREDGEGVDRDVEGGEGEEEENGNAGPVREWFYSDVRRRTVLLVMTHMLCGTEDGKELITNTLRAAVQVLPPGNIIICDNARPLSPPDNEWQVIEEASDEMGCDPYGVDPAKSPRRNGRFHYIYMPVGNKTISQYWALKYWIPKLEKEGRTAAGAEQGWRISYCMMIDDDVQVRGGINKSGIEYLSAGLFKRFQAVVGSALHPHGASSIWRRHVLTDKVFPPHDTEFLGDDVQQGMRTALADDIILEERVIDGNGKKVVKMKSAAETVAAEWDEGGSMRRGRGVGKSVKDDGGPNRDESQVDVQLSPVRKTFWLDYLVESCIATEAPADFVTLWKQRWLSWDLAANRHPLIALFFVAGTLKNGNWRIQFANIFLVVDTISQMLEWTKWPALIYAGLISPLILLPIFFAFLLFDYGFLAILWFKTRNRGLQQITWYAYLFFPFYRLISSLLFRQSAMVENVVRYTAAKKKAISISQREKDGSMLPCPPPEVETTEVDWRSIWKLPDGFLVKKHPRTSQYPGVKCEPEWTAVKVMGLFFFAFLVYWILPLLPKTENPGETGVQSQITALVCIIVGGLIWMVVWSALPEKYWGPHAQNEDVQYQRNNESRMDAFCFAPRVAGLAARARAHMEGQRIPKGAAWEVLSCGRRAQHVIALWLPQSLFRLCCWRRKVVGKGAEEGEGGEGAGLTGVVGAQGAGPRGSTGSTRNRGSRGSNNRLVGSRTKRFWRDVESAGWSWDESTAACSSVQRGPVAPTLQVVEDLRSFRELGRKHRRASLTMSFRTYRFRSRQMFDDSMFVQKDTDNGNKVPKSPSKSMIRGSGGSRFSLFGIPIGGGGKRSLPASPLTPNRKAASPNDQPGPPSVRSALRLPFGGSSRNLGQSAGSAVRFLQNSTAGHAPVPAGDEDEIPVAEVVPSGDRDGIPRPDSWEGNVNVKVDMPPSSPKRPTLVGFLPERHHQMPPPEEAEEEEDLDLGEVPLRRKNSILERNRPPPLGRLDSTDGPTGPSVQAGGRPPPLGPLEFEPEGEEEEEESPSGHLPLSARSPSKKQLLFALGPDEEEREKEKAQTPSRPSRRSVARPPDSQASMDGFFRGDSQESQIERQWSARRSPSRSEMDSADWQVRSTGSARIVRGISDALSAATRTAQEREAAREEAAKEQAAMPAASTRRLPNRQIWLRDHPVFSLLAFTQRNPHAPLLGSVLIVCFHILIPVVVFLLPDGLLPTQLTDPVRGVKLANSCVLATAALAVVQPLGALVDWFFFYSPKESLSIADVEDKFVRQQAALIATSFRAVGRRISLAVTGRASEVGTPRAKSASRAALRDGWGGAPSPGGASSPSTPGLGKGAPWQPDGMNLFETAVSDQSPEIKGRSPANLPHLPSSPVKAVPRMSSLKKSPSSPTPQHSQSGRGLLIEVPVSDPSPEIKGRSPANLPSLPSAPTPVGDPQSRETEGPLVEMPVSDPSPEVKGRSPANLAAPPSPISAESPQSRPKQGLIEVPVSDTSPEAIKARSPAANVLLESANNSESKDGNSKSQASLEKGRSQGAETPQSRRSLGGFRVSFHQGMSAEIEDDLQGDEEGGNGGKPETPEVGGATPKAGGTETPGTPKAGGTTPKGGEGTPRSAGRGQLQIIAMSYGERFRRRAIRMERVGTLILSVVCVVAAGAALYLSLLPRPISDTGAFEMRLGMLMILYLLFFPFCYSVMLVFLVRLCIHRESFERFANAFPGLLRFQSCAKQPCPVGVWREAWEVLDKQRKQKVRKANTMEVAARRESLTGEDLVPQTESQIVALYGEIGWLSQGAQTRQQTAPSGASAEVNLEDFQLEEKKPKVVRS</sequence>